<dbReference type="EMBL" id="JAPDRQ010000013">
    <property type="protein sequence ID" value="KAJ9662763.1"/>
    <property type="molecule type" value="Genomic_DNA"/>
</dbReference>
<protein>
    <submittedName>
        <fullName evidence="1">Uncharacterized protein</fullName>
    </submittedName>
</protein>
<gene>
    <name evidence="1" type="ORF">H2198_001212</name>
</gene>
<keyword evidence="2" id="KW-1185">Reference proteome</keyword>
<comment type="caution">
    <text evidence="1">The sequence shown here is derived from an EMBL/GenBank/DDBJ whole genome shotgun (WGS) entry which is preliminary data.</text>
</comment>
<proteinExistence type="predicted"/>
<dbReference type="Proteomes" id="UP001172386">
    <property type="component" value="Unassembled WGS sequence"/>
</dbReference>
<evidence type="ECO:0000313" key="1">
    <source>
        <dbReference type="EMBL" id="KAJ9662763.1"/>
    </source>
</evidence>
<sequence length="753" mass="83797">MDHLQAQFPFSADPNGMLNSEEVERRRQQFQILTEQIQHPFMLQPHLAFQQHPQHISPMIPQHVPQDLRYGIPYVETIPHGLLDPEESNEPTTRPRLTKEQVDFFEREFTANSKPPSTYKRALALQTNIDYNRISNWFQNRRAKAKQQKKQEEFERTQRKQEEGSNEETPQTTTEDDDEDDEDEEEEGDQDMERGKYTLNVGHEENDKRSAASATGREIIPSRSDAASSLASSPADASESAKHKGWASLQRALVSARAASTAPLFQPQQACFGSQPLQTMPPPGLPVRPSIADHASMNQVQALSPARTVATEPRSHVISRSEPQPHGHDWRSQSVATTGWPSTTINASDMHFDFGFNQDEPHTLEECIDLMSPDNTSSQSAMLSTDSWEHPIITPTMSATTQNAYGQPLQSPGLSISTYSHSRRGSLADGLTANFENFGMATEPSHLTISPSFPVQTSTEYAGERMDLAARRNRPVPALALRSHSYGAPTTKSPTFRPGMTPPSAHTLRHCKSAGHGLSSYAGVRKSSIAQKSPYNLTFEGNNLDRMMAQSNNVENAMRQPLMPVSANSMTPRHMQEQLAASYQSLAQNNMSMGEMSHHRSVHSPPITPFQAGFGLPTTSIMPPSTHAQYASYSETPPYSAGPTTASSCHWSDAGLTSPETQQFPPVYCLPSYPYINADERPGMPHIYSSDQNHEAAVSSSSDKKQPEWFNHTFDGQDTVYAQIAQQMGNKRPKEYTFDNSNPHSFREKIQGH</sequence>
<organism evidence="1 2">
    <name type="scientific">Neophaeococcomyces mojaviensis</name>
    <dbReference type="NCBI Taxonomy" id="3383035"/>
    <lineage>
        <taxon>Eukaryota</taxon>
        <taxon>Fungi</taxon>
        <taxon>Dikarya</taxon>
        <taxon>Ascomycota</taxon>
        <taxon>Pezizomycotina</taxon>
        <taxon>Eurotiomycetes</taxon>
        <taxon>Chaetothyriomycetidae</taxon>
        <taxon>Chaetothyriales</taxon>
        <taxon>Chaetothyriales incertae sedis</taxon>
        <taxon>Neophaeococcomyces</taxon>
    </lineage>
</organism>
<accession>A0ACC3AIA9</accession>
<evidence type="ECO:0000313" key="2">
    <source>
        <dbReference type="Proteomes" id="UP001172386"/>
    </source>
</evidence>
<reference evidence="1" key="1">
    <citation type="submission" date="2022-10" db="EMBL/GenBank/DDBJ databases">
        <title>Culturing micro-colonial fungi from biological soil crusts in the Mojave desert and describing Neophaeococcomyces mojavensis, and introducing the new genera and species Taxawa tesnikishii.</title>
        <authorList>
            <person name="Kurbessoian T."/>
            <person name="Stajich J.E."/>
        </authorList>
    </citation>
    <scope>NUCLEOTIDE SEQUENCE</scope>
    <source>
        <strain evidence="1">JES_112</strain>
    </source>
</reference>
<name>A0ACC3AIA9_9EURO</name>